<dbReference type="Proteomes" id="UP000436088">
    <property type="component" value="Unassembled WGS sequence"/>
</dbReference>
<gene>
    <name evidence="7" type="ORF">F3Y22_tig00117034pilonHSYRG00554</name>
</gene>
<evidence type="ECO:0000256" key="1">
    <source>
        <dbReference type="ARBA" id="ARBA00022723"/>
    </source>
</evidence>
<dbReference type="PANTHER" id="PTHR33400">
    <property type="entry name" value="ZINC FINGER CCCH DOMAIN-CONTAINING PROTEIN 6-RELATED"/>
    <property type="match status" value="1"/>
</dbReference>
<evidence type="ECO:0000313" key="8">
    <source>
        <dbReference type="Proteomes" id="UP000436088"/>
    </source>
</evidence>
<proteinExistence type="predicted"/>
<evidence type="ECO:0000313" key="7">
    <source>
        <dbReference type="EMBL" id="KAE8655039.1"/>
    </source>
</evidence>
<dbReference type="SUPFAM" id="SSF90229">
    <property type="entry name" value="CCCH zinc finger"/>
    <property type="match status" value="1"/>
</dbReference>
<dbReference type="Pfam" id="PF00642">
    <property type="entry name" value="zf-CCCH"/>
    <property type="match status" value="1"/>
</dbReference>
<keyword evidence="3 5" id="KW-0862">Zinc</keyword>
<dbReference type="PANTHER" id="PTHR33400:SF9">
    <property type="entry name" value="C3H1-TYPE DOMAIN-CONTAINING PROTEIN"/>
    <property type="match status" value="1"/>
</dbReference>
<dbReference type="InterPro" id="IPR000571">
    <property type="entry name" value="Znf_CCCH"/>
</dbReference>
<dbReference type="AlphaFoldDB" id="A0A6A2X9F0"/>
<evidence type="ECO:0000256" key="4">
    <source>
        <dbReference type="ARBA" id="ARBA00023125"/>
    </source>
</evidence>
<keyword evidence="2 5" id="KW-0863">Zinc-finger</keyword>
<evidence type="ECO:0000256" key="2">
    <source>
        <dbReference type="ARBA" id="ARBA00022771"/>
    </source>
</evidence>
<keyword evidence="4" id="KW-0238">DNA-binding</keyword>
<evidence type="ECO:0000259" key="6">
    <source>
        <dbReference type="PROSITE" id="PS50103"/>
    </source>
</evidence>
<dbReference type="SMART" id="SM00356">
    <property type="entry name" value="ZnF_C3H1"/>
    <property type="match status" value="1"/>
</dbReference>
<dbReference type="GO" id="GO:0008270">
    <property type="term" value="F:zinc ion binding"/>
    <property type="evidence" value="ECO:0007669"/>
    <property type="project" value="UniProtKB-KW"/>
</dbReference>
<organism evidence="7 8">
    <name type="scientific">Hibiscus syriacus</name>
    <name type="common">Rose of Sharon</name>
    <dbReference type="NCBI Taxonomy" id="106335"/>
    <lineage>
        <taxon>Eukaryota</taxon>
        <taxon>Viridiplantae</taxon>
        <taxon>Streptophyta</taxon>
        <taxon>Embryophyta</taxon>
        <taxon>Tracheophyta</taxon>
        <taxon>Spermatophyta</taxon>
        <taxon>Magnoliopsida</taxon>
        <taxon>eudicotyledons</taxon>
        <taxon>Gunneridae</taxon>
        <taxon>Pentapetalae</taxon>
        <taxon>rosids</taxon>
        <taxon>malvids</taxon>
        <taxon>Malvales</taxon>
        <taxon>Malvaceae</taxon>
        <taxon>Malvoideae</taxon>
        <taxon>Hibiscus</taxon>
    </lineage>
</organism>
<protein>
    <submittedName>
        <fullName evidence="7">NAD(P)-binding Rossmann-fold superfamily protein</fullName>
    </submittedName>
</protein>
<reference evidence="7" key="1">
    <citation type="submission" date="2019-09" db="EMBL/GenBank/DDBJ databases">
        <title>Draft genome information of white flower Hibiscus syriacus.</title>
        <authorList>
            <person name="Kim Y.-M."/>
        </authorList>
    </citation>
    <scope>NUCLEOTIDE SEQUENCE [LARGE SCALE GENOMIC DNA]</scope>
    <source>
        <strain evidence="7">YM2019G1</strain>
    </source>
</reference>
<feature type="domain" description="C3H1-type" evidence="6">
    <location>
        <begin position="443"/>
        <end position="471"/>
    </location>
</feature>
<feature type="zinc finger region" description="C3H1-type" evidence="5">
    <location>
        <begin position="443"/>
        <end position="471"/>
    </location>
</feature>
<accession>A0A6A2X9F0</accession>
<keyword evidence="1 5" id="KW-0479">Metal-binding</keyword>
<comment type="caution">
    <text evidence="7">The sequence shown here is derived from an EMBL/GenBank/DDBJ whole genome shotgun (WGS) entry which is preliminary data.</text>
</comment>
<evidence type="ECO:0000256" key="5">
    <source>
        <dbReference type="PROSITE-ProRule" id="PRU00723"/>
    </source>
</evidence>
<dbReference type="InterPro" id="IPR036855">
    <property type="entry name" value="Znf_CCCH_sf"/>
</dbReference>
<keyword evidence="8" id="KW-1185">Reference proteome</keyword>
<sequence length="499" mass="54162">MKRSRKTNRVSWAPGVDLCQVKLFLKEDFPSEVGVEHQDTLQANTSRALHPSGMCASDLPPGFEGGHYVGSFKCNLAKIPRIQWRIPPKFSLDFNWHVVAGEESKEVEAQKLREKRVLEAIYPRLSVIPPNPVSPNVEVECYDDSRISLVPLTPIEDDEGADVSSCIAAQAKPASNFETLALLMPPRLSNSGTPNMPHCPASATEAPKPGVSSGMMEAALVALTTVMKSKEQGSLVDTDLLVKILGDPKMVDKLIHNHGHPSVAADGNVVNAPSFVSQPETGLSSLPCSKPATISSQMPADRNSNHLVKEFQPALSMPVSRADIVSNSMPMRVESSSFPLPGTNVSMISGYGAANGTTAAYTTSNQVQPALSMMPMPMPMQPAITTTTAMQTMAENTVKDANYFKNLIREHGRQKEEAKAYNIPQTGSHLNHIQILKPGALKTKFQTPCKFYNKSNGCRQGSNCPFMHVNNSLHWQTGGTLEASGAKRMKLSEEFSGRI</sequence>
<dbReference type="PROSITE" id="PS50103">
    <property type="entry name" value="ZF_C3H1"/>
    <property type="match status" value="1"/>
</dbReference>
<dbReference type="EMBL" id="VEPZ02001782">
    <property type="protein sequence ID" value="KAE8655039.1"/>
    <property type="molecule type" value="Genomic_DNA"/>
</dbReference>
<name>A0A6A2X9F0_HIBSY</name>
<dbReference type="GO" id="GO:0003677">
    <property type="term" value="F:DNA binding"/>
    <property type="evidence" value="ECO:0007669"/>
    <property type="project" value="UniProtKB-KW"/>
</dbReference>
<evidence type="ECO:0000256" key="3">
    <source>
        <dbReference type="ARBA" id="ARBA00022833"/>
    </source>
</evidence>